<organism evidence="1 2">
    <name type="scientific">Pelagicoccus albus</name>
    <dbReference type="NCBI Taxonomy" id="415222"/>
    <lineage>
        <taxon>Bacteria</taxon>
        <taxon>Pseudomonadati</taxon>
        <taxon>Verrucomicrobiota</taxon>
        <taxon>Opitutia</taxon>
        <taxon>Puniceicoccales</taxon>
        <taxon>Pelagicoccaceae</taxon>
        <taxon>Pelagicoccus</taxon>
    </lineage>
</organism>
<protein>
    <submittedName>
        <fullName evidence="1">Uncharacterized protein</fullName>
    </submittedName>
</protein>
<dbReference type="EMBL" id="JACHVC010000006">
    <property type="protein sequence ID" value="MBC2605626.1"/>
    <property type="molecule type" value="Genomic_DNA"/>
</dbReference>
<dbReference type="AlphaFoldDB" id="A0A7X1B4R4"/>
<dbReference type="RefSeq" id="WP_185659495.1">
    <property type="nucleotide sequence ID" value="NZ_CAWPOO010000006.1"/>
</dbReference>
<proteinExistence type="predicted"/>
<dbReference type="Proteomes" id="UP000526501">
    <property type="component" value="Unassembled WGS sequence"/>
</dbReference>
<evidence type="ECO:0000313" key="1">
    <source>
        <dbReference type="EMBL" id="MBC2605626.1"/>
    </source>
</evidence>
<accession>A0A7X1B4R4</accession>
<sequence>MLLPNANTLQASLRGILIPIPETDNPADLGNEDIEKICPEGQLQSHVVTKPYRTM</sequence>
<keyword evidence="2" id="KW-1185">Reference proteome</keyword>
<comment type="caution">
    <text evidence="1">The sequence shown here is derived from an EMBL/GenBank/DDBJ whole genome shotgun (WGS) entry which is preliminary data.</text>
</comment>
<name>A0A7X1B4R4_9BACT</name>
<gene>
    <name evidence="1" type="ORF">H5P27_06175</name>
</gene>
<reference evidence="1 2" key="1">
    <citation type="submission" date="2020-07" db="EMBL/GenBank/DDBJ databases">
        <authorList>
            <person name="Feng X."/>
        </authorList>
    </citation>
    <scope>NUCLEOTIDE SEQUENCE [LARGE SCALE GENOMIC DNA]</scope>
    <source>
        <strain evidence="1 2">JCM23202</strain>
    </source>
</reference>
<evidence type="ECO:0000313" key="2">
    <source>
        <dbReference type="Proteomes" id="UP000526501"/>
    </source>
</evidence>